<feature type="compositionally biased region" description="Low complexity" evidence="1">
    <location>
        <begin position="118"/>
        <end position="129"/>
    </location>
</feature>
<accession>A0A9P9AA84</accession>
<feature type="domain" description="Mso1 N-terminal" evidence="2">
    <location>
        <begin position="19"/>
        <end position="57"/>
    </location>
</feature>
<evidence type="ECO:0000259" key="2">
    <source>
        <dbReference type="Pfam" id="PF14475"/>
    </source>
</evidence>
<dbReference type="EMBL" id="JAGSXJ010000013">
    <property type="protein sequence ID" value="KAH6686181.1"/>
    <property type="molecule type" value="Genomic_DNA"/>
</dbReference>
<dbReference type="InterPro" id="IPR028095">
    <property type="entry name" value="Mso1_N_dom"/>
</dbReference>
<dbReference type="Pfam" id="PF14475">
    <property type="entry name" value="Mso1_Sec1_bdg"/>
    <property type="match status" value="1"/>
</dbReference>
<dbReference type="OrthoDB" id="2683368at2759"/>
<evidence type="ECO:0000256" key="1">
    <source>
        <dbReference type="SAM" id="MobiDB-lite"/>
    </source>
</evidence>
<feature type="compositionally biased region" description="Gly residues" evidence="1">
    <location>
        <begin position="230"/>
        <end position="239"/>
    </location>
</feature>
<dbReference type="AlphaFoldDB" id="A0A9P9AA84"/>
<keyword evidence="4" id="KW-1185">Reference proteome</keyword>
<protein>
    <submittedName>
        <fullName evidence="3">Sec1-binding region of Mso1-domain-containing protein</fullName>
    </submittedName>
</protein>
<proteinExistence type="predicted"/>
<evidence type="ECO:0000313" key="3">
    <source>
        <dbReference type="EMBL" id="KAH6686181.1"/>
    </source>
</evidence>
<comment type="caution">
    <text evidence="3">The sequence shown here is derived from an EMBL/GenBank/DDBJ whole genome shotgun (WGS) entry which is preliminary data.</text>
</comment>
<dbReference type="Proteomes" id="UP000770015">
    <property type="component" value="Unassembled WGS sequence"/>
</dbReference>
<feature type="compositionally biased region" description="Low complexity" evidence="1">
    <location>
        <begin position="276"/>
        <end position="289"/>
    </location>
</feature>
<name>A0A9P9AA84_9PEZI</name>
<feature type="compositionally biased region" description="Gly residues" evidence="1">
    <location>
        <begin position="258"/>
        <end position="275"/>
    </location>
</feature>
<feature type="compositionally biased region" description="Polar residues" evidence="1">
    <location>
        <begin position="152"/>
        <end position="164"/>
    </location>
</feature>
<sequence length="289" mass="29549">MTSWYSRILTTTSSSISNLQSRILQSENDGDTEDDTHVCRVLRTYYTEKGRPFPAWLPPDPKAPPPVAPVYVQPQQQVGSRYGAMGQQQQQAGPAGSLSSLWDSNPAAPRQDAPQSLRQGRGAQPAARATPFTQQQSLGGDQGRPVAGQRAGSYQATSPYQRETASAAGGAGGASAQDRLKQRLWGGSRTTSPSGGQGPFQPPPSSGGGGGGSGDYEDRFAPGGSYDSGSRGGGGGGRPYVGANAPWSNADEGFQSFSGGGAGGGGGGGRPGGLPSGPRRGLPSGPRMR</sequence>
<reference evidence="3" key="1">
    <citation type="journal article" date="2021" name="Nat. Commun.">
        <title>Genetic determinants of endophytism in the Arabidopsis root mycobiome.</title>
        <authorList>
            <person name="Mesny F."/>
            <person name="Miyauchi S."/>
            <person name="Thiergart T."/>
            <person name="Pickel B."/>
            <person name="Atanasova L."/>
            <person name="Karlsson M."/>
            <person name="Huettel B."/>
            <person name="Barry K.W."/>
            <person name="Haridas S."/>
            <person name="Chen C."/>
            <person name="Bauer D."/>
            <person name="Andreopoulos W."/>
            <person name="Pangilinan J."/>
            <person name="LaButti K."/>
            <person name="Riley R."/>
            <person name="Lipzen A."/>
            <person name="Clum A."/>
            <person name="Drula E."/>
            <person name="Henrissat B."/>
            <person name="Kohler A."/>
            <person name="Grigoriev I.V."/>
            <person name="Martin F.M."/>
            <person name="Hacquard S."/>
        </authorList>
    </citation>
    <scope>NUCLEOTIDE SEQUENCE</scope>
    <source>
        <strain evidence="3">MPI-SDFR-AT-0117</strain>
    </source>
</reference>
<feature type="compositionally biased region" description="Low complexity" evidence="1">
    <location>
        <begin position="69"/>
        <end position="96"/>
    </location>
</feature>
<organism evidence="3 4">
    <name type="scientific">Plectosphaerella plurivora</name>
    <dbReference type="NCBI Taxonomy" id="936078"/>
    <lineage>
        <taxon>Eukaryota</taxon>
        <taxon>Fungi</taxon>
        <taxon>Dikarya</taxon>
        <taxon>Ascomycota</taxon>
        <taxon>Pezizomycotina</taxon>
        <taxon>Sordariomycetes</taxon>
        <taxon>Hypocreomycetidae</taxon>
        <taxon>Glomerellales</taxon>
        <taxon>Plectosphaerellaceae</taxon>
        <taxon>Plectosphaerella</taxon>
    </lineage>
</organism>
<gene>
    <name evidence="3" type="ORF">F5X68DRAFT_276253</name>
</gene>
<evidence type="ECO:0000313" key="4">
    <source>
        <dbReference type="Proteomes" id="UP000770015"/>
    </source>
</evidence>
<feature type="region of interest" description="Disordered" evidence="1">
    <location>
        <begin position="50"/>
        <end position="289"/>
    </location>
</feature>
<feature type="compositionally biased region" description="Pro residues" evidence="1">
    <location>
        <begin position="55"/>
        <end position="68"/>
    </location>
</feature>